<keyword evidence="3" id="KW-0540">Nuclease</keyword>
<dbReference type="EMBL" id="JBETVU010000012">
    <property type="protein sequence ID" value="MES5149027.1"/>
    <property type="molecule type" value="Genomic_DNA"/>
</dbReference>
<accession>A0ABV2B724</accession>
<evidence type="ECO:0000313" key="4">
    <source>
        <dbReference type="Proteomes" id="UP001434419"/>
    </source>
</evidence>
<dbReference type="PANTHER" id="PTHR41287:SF1">
    <property type="entry name" value="PROTEIN YMFN"/>
    <property type="match status" value="1"/>
</dbReference>
<comment type="caution">
    <text evidence="3">The sequence shown here is derived from an EMBL/GenBank/DDBJ whole genome shotgun (WGS) entry which is preliminary data.</text>
</comment>
<dbReference type="Pfam" id="PF20441">
    <property type="entry name" value="TerL_nuclease"/>
    <property type="match status" value="1"/>
</dbReference>
<dbReference type="InterPro" id="IPR046461">
    <property type="entry name" value="TerL_ATPase"/>
</dbReference>
<dbReference type="InterPro" id="IPR046462">
    <property type="entry name" value="TerL_nuclease"/>
</dbReference>
<keyword evidence="3" id="KW-0255">Endonuclease</keyword>
<sequence>MKIDLTQTHDVQGAFEAVNWTDIATKYTDRGTKYCFAVLHGPVMAPYKIKLACFRHLRDLQRQDQRDFPYHYDIAELDRFLKFAAIVPEAKSNKPVALTDSQVFIFSQLVAWKDKNNQKRYTRGILSMARHNGKSFLMGVYMAYTFLIASIGLKNQDYLISSINFKQTSKLMGYVKTTLSHIIQIEPFKSYAKECGIDPKSLSSQASQVRMRNSNNTIHAITYNSGSYDGFHFTLAIGDEFGKVADTQGVSDITTGQNGQDNHQFIQISTAYPDPSVPFHRDEVKAVEAMERDWDRTSGDNYLCLVWEQDSKEELFEPDKWVKSNPLIYCKPQMKKDLITDRGNALLTDSVDKFQNKSLNIWLEQSRDSFLKLDDVESAILEDFTIDNREVLFIGFDYSMFSDNTAISFAFPYGDGKFHFMQHSFIPFQKAGSIEVKENQDGLPYRELAKKGYCDITEHPDGIINPEQVYKWLLQFVEEHHLQVVFFGYDRWGSFQVKQIVESLNVNTNWNIMDIQQTTLQLANPTKFLEEQFITHKATINDDPIMKKALLNAVVKEDKVGIQIDKMKATLKIDVVDALIDALFQGMYYYDENADINSKETEVDRMTEQQVLDWFKNPNSGLGDD</sequence>
<keyword evidence="3" id="KW-0378">Hydrolase</keyword>
<reference evidence="3" key="1">
    <citation type="submission" date="2024-06" db="EMBL/GenBank/DDBJ databases">
        <title>Vaginal Lactobacillus fatty acid response mechanisms reveal a metabolite-targeted strategy for bacterial vaginosis treatment.</title>
        <authorList>
            <person name="Zhu M."/>
            <person name="Blainey P.C."/>
            <person name="Bloom S.M."/>
            <person name="Kwon D.S."/>
        </authorList>
    </citation>
    <scope>NUCLEOTIDE SEQUENCE</scope>
    <source>
        <strain evidence="3">194_F1_1</strain>
    </source>
</reference>
<feature type="domain" description="Terminase large subunit-like endonuclease" evidence="2">
    <location>
        <begin position="299"/>
        <end position="584"/>
    </location>
</feature>
<dbReference type="RefSeq" id="WP_020993011.1">
    <property type="nucleotide sequence ID" value="NZ_CP083392.1"/>
</dbReference>
<dbReference type="GO" id="GO:0004519">
    <property type="term" value="F:endonuclease activity"/>
    <property type="evidence" value="ECO:0007669"/>
    <property type="project" value="UniProtKB-KW"/>
</dbReference>
<dbReference type="InterPro" id="IPR005021">
    <property type="entry name" value="Terminase_largesu-like"/>
</dbReference>
<keyword evidence="4" id="KW-1185">Reference proteome</keyword>
<evidence type="ECO:0000259" key="2">
    <source>
        <dbReference type="Pfam" id="PF20441"/>
    </source>
</evidence>
<protein>
    <submittedName>
        <fullName evidence="3">Terminase TerL endonuclease subunit</fullName>
    </submittedName>
</protein>
<dbReference type="PANTHER" id="PTHR41287">
    <property type="match status" value="1"/>
</dbReference>
<dbReference type="Pfam" id="PF03354">
    <property type="entry name" value="TerL_ATPase"/>
    <property type="match status" value="1"/>
</dbReference>
<dbReference type="Gene3D" id="3.40.50.300">
    <property type="entry name" value="P-loop containing nucleotide triphosphate hydrolases"/>
    <property type="match status" value="1"/>
</dbReference>
<dbReference type="Proteomes" id="UP001434419">
    <property type="component" value="Unassembled WGS sequence"/>
</dbReference>
<organism evidence="3 4">
    <name type="scientific">Lactobacillus crispatus</name>
    <dbReference type="NCBI Taxonomy" id="47770"/>
    <lineage>
        <taxon>Bacteria</taxon>
        <taxon>Bacillati</taxon>
        <taxon>Bacillota</taxon>
        <taxon>Bacilli</taxon>
        <taxon>Lactobacillales</taxon>
        <taxon>Lactobacillaceae</taxon>
        <taxon>Lactobacillus</taxon>
    </lineage>
</organism>
<dbReference type="InterPro" id="IPR027417">
    <property type="entry name" value="P-loop_NTPase"/>
</dbReference>
<proteinExistence type="predicted"/>
<evidence type="ECO:0000259" key="1">
    <source>
        <dbReference type="Pfam" id="PF03354"/>
    </source>
</evidence>
<evidence type="ECO:0000313" key="3">
    <source>
        <dbReference type="EMBL" id="MES5149027.1"/>
    </source>
</evidence>
<name>A0ABV2B724_9LACO</name>
<feature type="domain" description="Terminase large subunit-like ATPase" evidence="1">
    <location>
        <begin position="102"/>
        <end position="271"/>
    </location>
</feature>
<gene>
    <name evidence="3" type="ORF">ABVC42_03675</name>
</gene>